<protein>
    <submittedName>
        <fullName evidence="4">Pentatricopeptide repeat</fullName>
    </submittedName>
</protein>
<dbReference type="Gene3D" id="1.25.40.10">
    <property type="entry name" value="Tetratricopeptide repeat domain"/>
    <property type="match status" value="6"/>
</dbReference>
<dbReference type="Pfam" id="PF13041">
    <property type="entry name" value="PPR_2"/>
    <property type="match status" value="3"/>
</dbReference>
<feature type="repeat" description="PPR" evidence="3">
    <location>
        <begin position="369"/>
        <end position="404"/>
    </location>
</feature>
<organism evidence="4 5">
    <name type="scientific">Dillenia turbinata</name>
    <dbReference type="NCBI Taxonomy" id="194707"/>
    <lineage>
        <taxon>Eukaryota</taxon>
        <taxon>Viridiplantae</taxon>
        <taxon>Streptophyta</taxon>
        <taxon>Embryophyta</taxon>
        <taxon>Tracheophyta</taxon>
        <taxon>Spermatophyta</taxon>
        <taxon>Magnoliopsida</taxon>
        <taxon>eudicotyledons</taxon>
        <taxon>Gunneridae</taxon>
        <taxon>Pentapetalae</taxon>
        <taxon>Dilleniales</taxon>
        <taxon>Dilleniaceae</taxon>
        <taxon>Dillenia</taxon>
    </lineage>
</organism>
<dbReference type="SUPFAM" id="SSF48452">
    <property type="entry name" value="TPR-like"/>
    <property type="match status" value="1"/>
</dbReference>
<accession>A0AAN8YZV7</accession>
<proteinExistence type="inferred from homology"/>
<evidence type="ECO:0000313" key="4">
    <source>
        <dbReference type="EMBL" id="KAK6918315.1"/>
    </source>
</evidence>
<dbReference type="PANTHER" id="PTHR47447:SF28">
    <property type="entry name" value="PENTACOTRIPEPTIDE-REPEAT REGION OF PRORP DOMAIN-CONTAINING PROTEIN"/>
    <property type="match status" value="1"/>
</dbReference>
<feature type="repeat" description="PPR" evidence="3">
    <location>
        <begin position="585"/>
        <end position="619"/>
    </location>
</feature>
<dbReference type="PROSITE" id="PS51375">
    <property type="entry name" value="PPR"/>
    <property type="match status" value="9"/>
</dbReference>
<dbReference type="PANTHER" id="PTHR47447">
    <property type="entry name" value="OS03G0856100 PROTEIN"/>
    <property type="match status" value="1"/>
</dbReference>
<dbReference type="Pfam" id="PF01535">
    <property type="entry name" value="PPR"/>
    <property type="match status" value="2"/>
</dbReference>
<keyword evidence="5" id="KW-1185">Reference proteome</keyword>
<gene>
    <name evidence="4" type="ORF">RJ641_016737</name>
</gene>
<feature type="repeat" description="PPR" evidence="3">
    <location>
        <begin position="475"/>
        <end position="509"/>
    </location>
</feature>
<feature type="repeat" description="PPR" evidence="3">
    <location>
        <begin position="440"/>
        <end position="474"/>
    </location>
</feature>
<reference evidence="4 5" key="1">
    <citation type="submission" date="2023-12" db="EMBL/GenBank/DDBJ databases">
        <title>A high-quality genome assembly for Dillenia turbinata (Dilleniales).</title>
        <authorList>
            <person name="Chanderbali A."/>
        </authorList>
    </citation>
    <scope>NUCLEOTIDE SEQUENCE [LARGE SCALE GENOMIC DNA]</scope>
    <source>
        <strain evidence="4">LSX21</strain>
        <tissue evidence="4">Leaf</tissue>
    </source>
</reference>
<evidence type="ECO:0000313" key="5">
    <source>
        <dbReference type="Proteomes" id="UP001370490"/>
    </source>
</evidence>
<dbReference type="AlphaFoldDB" id="A0AAN8YZV7"/>
<feature type="repeat" description="PPR" evidence="3">
    <location>
        <begin position="405"/>
        <end position="439"/>
    </location>
</feature>
<feature type="repeat" description="PPR" evidence="3">
    <location>
        <begin position="330"/>
        <end position="360"/>
    </location>
</feature>
<feature type="repeat" description="PPR" evidence="3">
    <location>
        <begin position="295"/>
        <end position="329"/>
    </location>
</feature>
<sequence length="753" mass="84814">MIAKLISSKQSTLLLHHLKPPEPSLNPKLFPLYFSSQPNQSTTPFAEALQILKTQEDNWDSNELKTLLFSPSSPPLSSNRLYNITYQLGSSQKALKFFQWMKNEDSSIDSDSHSFTFQAIFELANEETGTQNRLFELFEASEAHGIPLTASSANLLIKSFGRAKMVEQALLVYHKMTPCKKNTQIRNFLIDVLLRVGRVDDALNVLDEMFVENSKFPPDESTVRIVFGAFLRRDFVGRGVGDEELIRLVSKFSKMGLFPDAIRLSQLITRLCRNGKSGKAWDVLHDTMKLGGSIDAPPCNALLTGLGRSQDFRRMNLLLAEMKDMGVQPSVITFGILVNHLCKFRRVDEALQVLRKMNEEVEGFSVKPDVVIYNTVIDGLCKVGRQDEGLELVEQMRLLHGFEPSAETFNCLIDGFCKAGEIARSHELLDQMVKAGVQPNVVTLNTMVDGMCRHGRISSAIQFFNEMQEKGLKGNAITYTALINAFCNVSNIDKAMELYDEMLKAKCSPDKIVYYILISGLTQAGSKNGDFTTAREVMEQMLGEELVPNVVTYGALINAYCVNGDIDTAMKIFKRMNSLSKVAPNAVIYTILIDRLCKKNRVEDALSLMENMKSKKVRPRTNTYNAIFRGLQESNNLEKAFEMMDRMIKDACRPDYITMEILTEWLSVVGQKEKLRKFLEGYSKENNLLGRFARSKSIWGVSKRLTILGSDDVKSLQNSDSPIRRRVESSRQVDSLAKHALPVLLPRSISLTF</sequence>
<comment type="similarity">
    <text evidence="1">Belongs to the PPR family. P subfamily.</text>
</comment>
<dbReference type="NCBIfam" id="TIGR00756">
    <property type="entry name" value="PPR"/>
    <property type="match status" value="10"/>
</dbReference>
<dbReference type="Proteomes" id="UP001370490">
    <property type="component" value="Unassembled WGS sequence"/>
</dbReference>
<comment type="caution">
    <text evidence="4">The sequence shown here is derived from an EMBL/GenBank/DDBJ whole genome shotgun (WGS) entry which is preliminary data.</text>
</comment>
<evidence type="ECO:0000256" key="2">
    <source>
        <dbReference type="ARBA" id="ARBA00022737"/>
    </source>
</evidence>
<evidence type="ECO:0000256" key="1">
    <source>
        <dbReference type="ARBA" id="ARBA00007626"/>
    </source>
</evidence>
<keyword evidence="2" id="KW-0677">Repeat</keyword>
<dbReference type="InterPro" id="IPR011990">
    <property type="entry name" value="TPR-like_helical_dom_sf"/>
</dbReference>
<dbReference type="InterPro" id="IPR002885">
    <property type="entry name" value="PPR_rpt"/>
</dbReference>
<evidence type="ECO:0000256" key="3">
    <source>
        <dbReference type="PROSITE-ProRule" id="PRU00708"/>
    </source>
</evidence>
<name>A0AAN8YZV7_9MAGN</name>
<dbReference type="EMBL" id="JBAMMX010000022">
    <property type="protein sequence ID" value="KAK6918315.1"/>
    <property type="molecule type" value="Genomic_DNA"/>
</dbReference>
<dbReference type="Pfam" id="PF12854">
    <property type="entry name" value="PPR_1"/>
    <property type="match status" value="2"/>
</dbReference>
<feature type="repeat" description="PPR" evidence="3">
    <location>
        <begin position="549"/>
        <end position="583"/>
    </location>
</feature>
<feature type="repeat" description="PPR" evidence="3">
    <location>
        <begin position="620"/>
        <end position="654"/>
    </location>
</feature>
<dbReference type="SUPFAM" id="SSF81901">
    <property type="entry name" value="HCP-like"/>
    <property type="match status" value="1"/>
</dbReference>